<gene>
    <name evidence="3" type="ORF">Aco03nite_007170</name>
</gene>
<proteinExistence type="inferred from homology"/>
<dbReference type="Gene3D" id="3.30.70.1880">
    <property type="entry name" value="Protein of unknown function DUF881"/>
    <property type="match status" value="1"/>
</dbReference>
<organism evidence="3 4">
    <name type="scientific">Actinoplanes couchii</name>
    <dbReference type="NCBI Taxonomy" id="403638"/>
    <lineage>
        <taxon>Bacteria</taxon>
        <taxon>Bacillati</taxon>
        <taxon>Actinomycetota</taxon>
        <taxon>Actinomycetes</taxon>
        <taxon>Micromonosporales</taxon>
        <taxon>Micromonosporaceae</taxon>
        <taxon>Actinoplanes</taxon>
    </lineage>
</organism>
<accession>A0ABQ3X1I0</accession>
<reference evidence="3 4" key="1">
    <citation type="submission" date="2021-01" db="EMBL/GenBank/DDBJ databases">
        <title>Whole genome shotgun sequence of Actinoplanes couchii NBRC 106145.</title>
        <authorList>
            <person name="Komaki H."/>
            <person name="Tamura T."/>
        </authorList>
    </citation>
    <scope>NUCLEOTIDE SEQUENCE [LARGE SCALE GENOMIC DNA]</scope>
    <source>
        <strain evidence="3 4">NBRC 106145</strain>
    </source>
</reference>
<comment type="similarity">
    <text evidence="1">Belongs to the UPF0749 family.</text>
</comment>
<dbReference type="InterPro" id="IPR010273">
    <property type="entry name" value="DUF881"/>
</dbReference>
<evidence type="ECO:0000313" key="3">
    <source>
        <dbReference type="EMBL" id="GID52313.1"/>
    </source>
</evidence>
<evidence type="ECO:0000256" key="2">
    <source>
        <dbReference type="SAM" id="MobiDB-lite"/>
    </source>
</evidence>
<dbReference type="PANTHER" id="PTHR37313:SF1">
    <property type="entry name" value="UPF0749 PROTEIN RV1823"/>
    <property type="match status" value="1"/>
</dbReference>
<name>A0ABQ3X1I0_9ACTN</name>
<feature type="region of interest" description="Disordered" evidence="2">
    <location>
        <begin position="1"/>
        <end position="35"/>
    </location>
</feature>
<evidence type="ECO:0000256" key="1">
    <source>
        <dbReference type="ARBA" id="ARBA00009108"/>
    </source>
</evidence>
<keyword evidence="4" id="KW-1185">Reference proteome</keyword>
<dbReference type="RefSeq" id="WP_203793119.1">
    <property type="nucleotide sequence ID" value="NZ_BAAAQE010000054.1"/>
</dbReference>
<dbReference type="Pfam" id="PF05949">
    <property type="entry name" value="DUF881"/>
    <property type="match status" value="1"/>
</dbReference>
<comment type="caution">
    <text evidence="3">The sequence shown here is derived from an EMBL/GenBank/DDBJ whole genome shotgun (WGS) entry which is preliminary data.</text>
</comment>
<sequence>MTDPAGSAVDRLAAVGSATEGPPDPDGKTKGKRTYGPDFLTALFQDPLDPGYADAAARRAAEGPRSGARRWSARTAAALTLSVIGFLLVVAYQKTVDEEPARTQARDTLIGQIQNRRSETERLQKKADDLGGEVAALRESELGGAAVAQLRDLEAITGVARVRGSGARITLVDGPTSVNAVTGERRTEAQVKDTDLQLAANALWESGAEAVTINGQRLTATSRIRQAGEAILVDIRPVASPYQIVAIGPGDLADDFRKGYAGQFFELLSSRFGISFEAAKAKDVTLEAATDLKLRSAEPSVEPSAAGSGGPEPSVTEGGR</sequence>
<feature type="region of interest" description="Disordered" evidence="2">
    <location>
        <begin position="295"/>
        <end position="320"/>
    </location>
</feature>
<dbReference type="Proteomes" id="UP000612282">
    <property type="component" value="Unassembled WGS sequence"/>
</dbReference>
<evidence type="ECO:0000313" key="4">
    <source>
        <dbReference type="Proteomes" id="UP000612282"/>
    </source>
</evidence>
<protein>
    <submittedName>
        <fullName evidence="3">Membrane protein</fullName>
    </submittedName>
</protein>
<dbReference type="PANTHER" id="PTHR37313">
    <property type="entry name" value="UPF0749 PROTEIN RV1825"/>
    <property type="match status" value="1"/>
</dbReference>
<dbReference type="EMBL" id="BOMG01000014">
    <property type="protein sequence ID" value="GID52313.1"/>
    <property type="molecule type" value="Genomic_DNA"/>
</dbReference>